<organism evidence="8 9">
    <name type="scientific">Bradyrhizobium retamae</name>
    <dbReference type="NCBI Taxonomy" id="1300035"/>
    <lineage>
        <taxon>Bacteria</taxon>
        <taxon>Pseudomonadati</taxon>
        <taxon>Pseudomonadota</taxon>
        <taxon>Alphaproteobacteria</taxon>
        <taxon>Hyphomicrobiales</taxon>
        <taxon>Nitrobacteraceae</taxon>
        <taxon>Bradyrhizobium</taxon>
    </lineage>
</organism>
<feature type="compositionally biased region" description="Basic and acidic residues" evidence="7">
    <location>
        <begin position="1"/>
        <end position="11"/>
    </location>
</feature>
<dbReference type="AlphaFoldDB" id="A0A0R3MP77"/>
<evidence type="ECO:0000256" key="5">
    <source>
        <dbReference type="ARBA" id="ARBA00023163"/>
    </source>
</evidence>
<comment type="caution">
    <text evidence="8">The sequence shown here is derived from an EMBL/GenBank/DDBJ whole genome shotgun (WGS) entry which is preliminary data.</text>
</comment>
<keyword evidence="2" id="KW-1277">Toxin-antitoxin system</keyword>
<keyword evidence="9" id="KW-1185">Reference proteome</keyword>
<keyword evidence="3" id="KW-0805">Transcription regulation</keyword>
<dbReference type="GO" id="GO:0006355">
    <property type="term" value="P:regulation of DNA-templated transcription"/>
    <property type="evidence" value="ECO:0007669"/>
    <property type="project" value="InterPro"/>
</dbReference>
<dbReference type="Pfam" id="PF08681">
    <property type="entry name" value="TacA1"/>
    <property type="match status" value="1"/>
</dbReference>
<name>A0A0R3MP77_9BRAD</name>
<comment type="similarity">
    <text evidence="6">Belongs to the TacA antitoxin family.</text>
</comment>
<evidence type="ECO:0000256" key="1">
    <source>
        <dbReference type="ARBA" id="ARBA00022491"/>
    </source>
</evidence>
<proteinExistence type="inferred from homology"/>
<evidence type="ECO:0000256" key="4">
    <source>
        <dbReference type="ARBA" id="ARBA00023125"/>
    </source>
</evidence>
<dbReference type="EMBL" id="LLYA01000183">
    <property type="protein sequence ID" value="KRR19749.1"/>
    <property type="molecule type" value="Genomic_DNA"/>
</dbReference>
<dbReference type="Proteomes" id="UP000052023">
    <property type="component" value="Unassembled WGS sequence"/>
</dbReference>
<sequence length="106" mass="11980">MEHAAVLERPRARTKTRRVRSETNIHIRATVQVKHLIDTAAVAVGKSLSEFMLDSARQHAIDVLLDQRLFVLEPEKHDAFIAALDNPPPAGAKLKALMKRKPLWQK</sequence>
<keyword evidence="5" id="KW-0804">Transcription</keyword>
<keyword evidence="1" id="KW-0678">Repressor</keyword>
<keyword evidence="4" id="KW-0238">DNA-binding</keyword>
<protein>
    <recommendedName>
        <fullName evidence="10">Antitoxin</fullName>
    </recommendedName>
</protein>
<evidence type="ECO:0008006" key="10">
    <source>
        <dbReference type="Google" id="ProtNLM"/>
    </source>
</evidence>
<dbReference type="PANTHER" id="PTHR35401">
    <property type="entry name" value="COPG FAMILY HELIX-TURN-HELIX PROTEIN-RELATED-RELATED"/>
    <property type="match status" value="1"/>
</dbReference>
<evidence type="ECO:0000313" key="9">
    <source>
        <dbReference type="Proteomes" id="UP000052023"/>
    </source>
</evidence>
<evidence type="ECO:0000256" key="2">
    <source>
        <dbReference type="ARBA" id="ARBA00022649"/>
    </source>
</evidence>
<dbReference type="GO" id="GO:0003677">
    <property type="term" value="F:DNA binding"/>
    <property type="evidence" value="ECO:0007669"/>
    <property type="project" value="UniProtKB-KW"/>
</dbReference>
<dbReference type="InterPro" id="IPR010985">
    <property type="entry name" value="Ribbon_hlx_hlx"/>
</dbReference>
<evidence type="ECO:0000313" key="8">
    <source>
        <dbReference type="EMBL" id="KRR19749.1"/>
    </source>
</evidence>
<feature type="region of interest" description="Disordered" evidence="7">
    <location>
        <begin position="1"/>
        <end position="20"/>
    </location>
</feature>
<evidence type="ECO:0000256" key="6">
    <source>
        <dbReference type="ARBA" id="ARBA00049988"/>
    </source>
</evidence>
<accession>A0A0R3MP77</accession>
<dbReference type="PANTHER" id="PTHR35401:SF1">
    <property type="entry name" value="CYTOPLASMIC PROTEIN"/>
    <property type="match status" value="1"/>
</dbReference>
<evidence type="ECO:0000256" key="3">
    <source>
        <dbReference type="ARBA" id="ARBA00023015"/>
    </source>
</evidence>
<reference evidence="8 9" key="1">
    <citation type="submission" date="2014-03" db="EMBL/GenBank/DDBJ databases">
        <title>Bradyrhizobium valentinum sp. nov., isolated from effective nodules of Lupinus mariae-josephae, a lupine endemic of basic-lime soils in Eastern Spain.</title>
        <authorList>
            <person name="Duran D."/>
            <person name="Rey L."/>
            <person name="Navarro A."/>
            <person name="Busquets A."/>
            <person name="Imperial J."/>
            <person name="Ruiz-Argueso T."/>
        </authorList>
    </citation>
    <scope>NUCLEOTIDE SEQUENCE [LARGE SCALE GENOMIC DNA]</scope>
    <source>
        <strain evidence="8 9">Ro19</strain>
    </source>
</reference>
<dbReference type="Gene3D" id="1.20.5.780">
    <property type="entry name" value="Single helix bin"/>
    <property type="match status" value="1"/>
</dbReference>
<gene>
    <name evidence="8" type="ORF">CQ13_33220</name>
</gene>
<dbReference type="RefSeq" id="WP_057846600.1">
    <property type="nucleotide sequence ID" value="NZ_LLYA01000183.1"/>
</dbReference>
<dbReference type="InterPro" id="IPR014795">
    <property type="entry name" value="TacA_1-like"/>
</dbReference>
<evidence type="ECO:0000256" key="7">
    <source>
        <dbReference type="SAM" id="MobiDB-lite"/>
    </source>
</evidence>
<dbReference type="SUPFAM" id="SSF47598">
    <property type="entry name" value="Ribbon-helix-helix"/>
    <property type="match status" value="1"/>
</dbReference>